<dbReference type="Proteomes" id="UP000029072">
    <property type="component" value="Unassembled WGS sequence"/>
</dbReference>
<dbReference type="PANTHER" id="PTHR36849">
    <property type="entry name" value="CYTOPLASMIC PROTEIN-RELATED"/>
    <property type="match status" value="1"/>
</dbReference>
<protein>
    <submittedName>
        <fullName evidence="1">Putative uroporphyrin-III C-methyl transferase</fullName>
    </submittedName>
</protein>
<dbReference type="Pfam" id="PF22752">
    <property type="entry name" value="DUF488-N3i"/>
    <property type="match status" value="1"/>
</dbReference>
<keyword evidence="1" id="KW-0808">Transferase</keyword>
<evidence type="ECO:0000313" key="1">
    <source>
        <dbReference type="EMBL" id="KFI52535.1"/>
    </source>
</evidence>
<dbReference type="GO" id="GO:0016740">
    <property type="term" value="F:transferase activity"/>
    <property type="evidence" value="ECO:0007669"/>
    <property type="project" value="UniProtKB-KW"/>
</dbReference>
<dbReference type="RefSeq" id="WP_043164210.1">
    <property type="nucleotide sequence ID" value="NZ_JDUV01000002.1"/>
</dbReference>
<comment type="caution">
    <text evidence="1">The sequence shown here is derived from an EMBL/GenBank/DDBJ whole genome shotgun (WGS) entry which is preliminary data.</text>
</comment>
<evidence type="ECO:0000313" key="2">
    <source>
        <dbReference type="Proteomes" id="UP000029072"/>
    </source>
</evidence>
<name>A0A087A185_9BIFI</name>
<dbReference type="AlphaFoldDB" id="A0A087A185"/>
<proteinExistence type="predicted"/>
<dbReference type="eggNOG" id="COG3189">
    <property type="taxonomic scope" value="Bacteria"/>
</dbReference>
<reference evidence="1 2" key="1">
    <citation type="submission" date="2014-03" db="EMBL/GenBank/DDBJ databases">
        <title>Genomics of Bifidobacteria.</title>
        <authorList>
            <person name="Ventura M."/>
            <person name="Milani C."/>
            <person name="Lugli G.A."/>
        </authorList>
    </citation>
    <scope>NUCLEOTIDE SEQUENCE [LARGE SCALE GENOMIC DNA]</scope>
    <source>
        <strain evidence="1 2">DSM 23973</strain>
    </source>
</reference>
<accession>A0A087A185</accession>
<sequence>MSISIKRIYDGPDAQDGYRILVDRLWPRGMTKERAALDLWMKGIAPSTDLRKWFGHDPARFTDFANRYRAELDANGETVDELQRIILTHGKVTLLYAAKDPDVNHAAVLRDYMDERTSGNEPRDA</sequence>
<dbReference type="STRING" id="1437609.BCAL_1868"/>
<organism evidence="1 2">
    <name type="scientific">Bifidobacterium callitrichos DSM 23973</name>
    <dbReference type="NCBI Taxonomy" id="1437609"/>
    <lineage>
        <taxon>Bacteria</taxon>
        <taxon>Bacillati</taxon>
        <taxon>Actinomycetota</taxon>
        <taxon>Actinomycetes</taxon>
        <taxon>Bifidobacteriales</taxon>
        <taxon>Bifidobacteriaceae</taxon>
        <taxon>Bifidobacterium</taxon>
    </lineage>
</organism>
<gene>
    <name evidence="1" type="ORF">BCAL_1868</name>
</gene>
<dbReference type="PANTHER" id="PTHR36849:SF1">
    <property type="entry name" value="CYTOPLASMIC PROTEIN"/>
    <property type="match status" value="1"/>
</dbReference>
<dbReference type="EMBL" id="JGYS01000016">
    <property type="protein sequence ID" value="KFI52535.1"/>
    <property type="molecule type" value="Genomic_DNA"/>
</dbReference>
<dbReference type="OrthoDB" id="9790745at2"/>
<dbReference type="InterPro" id="IPR052552">
    <property type="entry name" value="YeaO-like"/>
</dbReference>